<dbReference type="AlphaFoldDB" id="A0AAV4BB37"/>
<dbReference type="Gene3D" id="2.60.40.1930">
    <property type="match status" value="1"/>
</dbReference>
<comment type="caution">
    <text evidence="4">The sequence shown here is derived from an EMBL/GenBank/DDBJ whole genome shotgun (WGS) entry which is preliminary data.</text>
</comment>
<dbReference type="PANTHER" id="PTHR11412:SF171">
    <property type="entry name" value="PREGNANCY ZONE PROTEIN-LIKE PROTEIN"/>
    <property type="match status" value="1"/>
</dbReference>
<feature type="transmembrane region" description="Helical" evidence="2">
    <location>
        <begin position="185"/>
        <end position="205"/>
    </location>
</feature>
<evidence type="ECO:0000256" key="1">
    <source>
        <dbReference type="SAM" id="MobiDB-lite"/>
    </source>
</evidence>
<gene>
    <name evidence="4" type="ORF">PoB_004433500</name>
</gene>
<protein>
    <submittedName>
        <fullName evidence="4">Alpha-2-macroglobulin-like protein</fullName>
    </submittedName>
</protein>
<keyword evidence="5" id="KW-1185">Reference proteome</keyword>
<reference evidence="4 5" key="1">
    <citation type="journal article" date="2021" name="Elife">
        <title>Chloroplast acquisition without the gene transfer in kleptoplastic sea slugs, Plakobranchus ocellatus.</title>
        <authorList>
            <person name="Maeda T."/>
            <person name="Takahashi S."/>
            <person name="Yoshida T."/>
            <person name="Shimamura S."/>
            <person name="Takaki Y."/>
            <person name="Nagai Y."/>
            <person name="Toyoda A."/>
            <person name="Suzuki Y."/>
            <person name="Arimoto A."/>
            <person name="Ishii H."/>
            <person name="Satoh N."/>
            <person name="Nishiyama T."/>
            <person name="Hasebe M."/>
            <person name="Maruyama T."/>
            <person name="Minagawa J."/>
            <person name="Obokata J."/>
            <person name="Shigenobu S."/>
        </authorList>
    </citation>
    <scope>NUCLEOTIDE SEQUENCE [LARGE SCALE GENOMIC DNA]</scope>
</reference>
<keyword evidence="2" id="KW-0472">Membrane</keyword>
<evidence type="ECO:0000256" key="2">
    <source>
        <dbReference type="SAM" id="Phobius"/>
    </source>
</evidence>
<name>A0AAV4BB37_9GAST</name>
<evidence type="ECO:0000313" key="4">
    <source>
        <dbReference type="EMBL" id="GFO17830.1"/>
    </source>
</evidence>
<accession>A0AAV4BB37</accession>
<proteinExistence type="predicted"/>
<organism evidence="4 5">
    <name type="scientific">Plakobranchus ocellatus</name>
    <dbReference type="NCBI Taxonomy" id="259542"/>
    <lineage>
        <taxon>Eukaryota</taxon>
        <taxon>Metazoa</taxon>
        <taxon>Spiralia</taxon>
        <taxon>Lophotrochozoa</taxon>
        <taxon>Mollusca</taxon>
        <taxon>Gastropoda</taxon>
        <taxon>Heterobranchia</taxon>
        <taxon>Euthyneura</taxon>
        <taxon>Panpulmonata</taxon>
        <taxon>Sacoglossa</taxon>
        <taxon>Placobranchoidea</taxon>
        <taxon>Plakobranchidae</taxon>
        <taxon>Plakobranchus</taxon>
    </lineage>
</organism>
<evidence type="ECO:0000313" key="5">
    <source>
        <dbReference type="Proteomes" id="UP000735302"/>
    </source>
</evidence>
<feature type="region of interest" description="Disordered" evidence="1">
    <location>
        <begin position="34"/>
        <end position="53"/>
    </location>
</feature>
<sequence>MAREQIVKMGRIVPNITAGVGKAMPPPRMCLLKKEASSDRKSRDDGIIDPGQKYDDVVEPLGRSTNMPVFNFPLKMKLKPIMFPTFTLVLYYVTEDGEVVADSMQYNVEPCFENQLTTNKLSCFRGGQWQHCLTDADLLIWMFHLAVMKACGNIVTVKRKTLMFHIVAVKISMREFSKCEDCTALASYLSVVEMCLSIVLVMLIAQP</sequence>
<evidence type="ECO:0000259" key="3">
    <source>
        <dbReference type="Pfam" id="PF07703"/>
    </source>
</evidence>
<dbReference type="PANTHER" id="PTHR11412">
    <property type="entry name" value="MACROGLOBULIN / COMPLEMENT"/>
    <property type="match status" value="1"/>
</dbReference>
<dbReference type="Pfam" id="PF07703">
    <property type="entry name" value="A2M_BRD"/>
    <property type="match status" value="1"/>
</dbReference>
<keyword evidence="2" id="KW-0812">Transmembrane</keyword>
<dbReference type="InterPro" id="IPR050473">
    <property type="entry name" value="A2M/Complement_sys"/>
</dbReference>
<feature type="domain" description="Alpha-2-macroglobulin bait region" evidence="3">
    <location>
        <begin position="73"/>
        <end position="117"/>
    </location>
</feature>
<dbReference type="InterPro" id="IPR011625">
    <property type="entry name" value="A2M_N_BRD"/>
</dbReference>
<keyword evidence="2" id="KW-1133">Transmembrane helix</keyword>
<dbReference type="EMBL" id="BLXT01004901">
    <property type="protein sequence ID" value="GFO17830.1"/>
    <property type="molecule type" value="Genomic_DNA"/>
</dbReference>
<dbReference type="Proteomes" id="UP000735302">
    <property type="component" value="Unassembled WGS sequence"/>
</dbReference>